<protein>
    <submittedName>
        <fullName evidence="7">Uncharacterized protein</fullName>
    </submittedName>
</protein>
<feature type="transmembrane region" description="Helical" evidence="6">
    <location>
        <begin position="472"/>
        <end position="492"/>
    </location>
</feature>
<evidence type="ECO:0000256" key="1">
    <source>
        <dbReference type="ARBA" id="ARBA00004141"/>
    </source>
</evidence>
<evidence type="ECO:0000256" key="2">
    <source>
        <dbReference type="ARBA" id="ARBA00005982"/>
    </source>
</evidence>
<dbReference type="GO" id="GO:0022857">
    <property type="term" value="F:transmembrane transporter activity"/>
    <property type="evidence" value="ECO:0007669"/>
    <property type="project" value="InterPro"/>
</dbReference>
<proteinExistence type="inferred from homology"/>
<dbReference type="EMBL" id="JAIWQS010000011">
    <property type="protein sequence ID" value="KAJ8751285.1"/>
    <property type="molecule type" value="Genomic_DNA"/>
</dbReference>
<keyword evidence="3 6" id="KW-0812">Transmembrane</keyword>
<dbReference type="InterPro" id="IPR000109">
    <property type="entry name" value="POT_fam"/>
</dbReference>
<evidence type="ECO:0000256" key="6">
    <source>
        <dbReference type="SAM" id="Phobius"/>
    </source>
</evidence>
<keyword evidence="5 6" id="KW-0472">Membrane</keyword>
<feature type="transmembrane region" description="Helical" evidence="6">
    <location>
        <begin position="176"/>
        <end position="198"/>
    </location>
</feature>
<feature type="transmembrane region" description="Helical" evidence="6">
    <location>
        <begin position="151"/>
        <end position="170"/>
    </location>
</feature>
<comment type="caution">
    <text evidence="7">The sequence shown here is derived from an EMBL/GenBank/DDBJ whole genome shotgun (WGS) entry which is preliminary data.</text>
</comment>
<keyword evidence="4 6" id="KW-1133">Transmembrane helix</keyword>
<dbReference type="PANTHER" id="PTHR11654">
    <property type="entry name" value="OLIGOPEPTIDE TRANSPORTER-RELATED"/>
    <property type="match status" value="1"/>
</dbReference>
<dbReference type="GO" id="GO:0016020">
    <property type="term" value="C:membrane"/>
    <property type="evidence" value="ECO:0007669"/>
    <property type="project" value="UniProtKB-SubCell"/>
</dbReference>
<evidence type="ECO:0000256" key="4">
    <source>
        <dbReference type="ARBA" id="ARBA00022989"/>
    </source>
</evidence>
<evidence type="ECO:0000313" key="8">
    <source>
        <dbReference type="Proteomes" id="UP001159364"/>
    </source>
</evidence>
<evidence type="ECO:0000313" key="7">
    <source>
        <dbReference type="EMBL" id="KAJ8751285.1"/>
    </source>
</evidence>
<feature type="transmembrane region" description="Helical" evidence="6">
    <location>
        <begin position="513"/>
        <end position="531"/>
    </location>
</feature>
<keyword evidence="8" id="KW-1185">Reference proteome</keyword>
<feature type="transmembrane region" description="Helical" evidence="6">
    <location>
        <begin position="391"/>
        <end position="409"/>
    </location>
</feature>
<reference evidence="7 8" key="1">
    <citation type="submission" date="2021-09" db="EMBL/GenBank/DDBJ databases">
        <title>Genomic insights and catalytic innovation underlie evolution of tropane alkaloids biosynthesis.</title>
        <authorList>
            <person name="Wang Y.-J."/>
            <person name="Tian T."/>
            <person name="Huang J.-P."/>
            <person name="Huang S.-X."/>
        </authorList>
    </citation>
    <scope>NUCLEOTIDE SEQUENCE [LARGE SCALE GENOMIC DNA]</scope>
    <source>
        <strain evidence="7">KIB-2018</strain>
        <tissue evidence="7">Leaf</tissue>
    </source>
</reference>
<accession>A0AAV8SGG4</accession>
<feature type="transmembrane region" description="Helical" evidence="6">
    <location>
        <begin position="350"/>
        <end position="370"/>
    </location>
</feature>
<evidence type="ECO:0000256" key="5">
    <source>
        <dbReference type="ARBA" id="ARBA00023136"/>
    </source>
</evidence>
<dbReference type="Gene3D" id="1.20.1250.20">
    <property type="entry name" value="MFS general substrate transporter like domains"/>
    <property type="match status" value="1"/>
</dbReference>
<dbReference type="Proteomes" id="UP001159364">
    <property type="component" value="Linkage Group LG11"/>
</dbReference>
<dbReference type="AlphaFoldDB" id="A0AAV8SGG4"/>
<evidence type="ECO:0000256" key="3">
    <source>
        <dbReference type="ARBA" id="ARBA00022692"/>
    </source>
</evidence>
<comment type="subcellular location">
    <subcellularLocation>
        <location evidence="1">Membrane</location>
        <topology evidence="1">Multi-pass membrane protein</topology>
    </subcellularLocation>
</comment>
<sequence length="556" mass="61472">MEESHSRDAEASDAGSKRGNWVTFPFMIGTLTGLTLASGGWTSNLIVIVYLIKEFNVKSIDATQISNVVNGFFNLSPIVGAIIADTFLGSFFVILVSSCVSLLTPSKFQIAVLFVAIAMAATGSGGTRFTIATMGADQFDRPEDQGRFLDWYFFTIYTSSVISATAIVYIEESVSWGLGFVAANFIGLVIFLSGTHFYQRDKPRENHFLGLATVVIASIRKRKAILSLRNEDYHHQAETGMTQEVPVKMTNSSGMEVGIFTICIVLPRFDVGFLNRAALKTEGDGKPDGYIRSIWRLCTVHQVEDLKTLLRILPLWSSSIFLSTPIAIQGSLTVLQALTLDRQLGPDFKIPVGFFLVLALISAGLSLFIIDQIICPLFHKLILRSLTPLQRIGVVHVLNFLSMAVSALVEARRLNAAHADQHRSLEKANSAVPKSTLWLFPQIVLVGIGEAFQFPGQAELYYQEFPVSLRGTATGIISLIFGIAFYLSAAFTDLLRRRTKWLPNNINNGRIDIVYWILSAVGLLNFVYYLGCAQRHEYQNLQKLEDGSIPTSDERS</sequence>
<dbReference type="SUPFAM" id="SSF103473">
    <property type="entry name" value="MFS general substrate transporter"/>
    <property type="match status" value="1"/>
</dbReference>
<organism evidence="7 8">
    <name type="scientific">Erythroxylum novogranatense</name>
    <dbReference type="NCBI Taxonomy" id="1862640"/>
    <lineage>
        <taxon>Eukaryota</taxon>
        <taxon>Viridiplantae</taxon>
        <taxon>Streptophyta</taxon>
        <taxon>Embryophyta</taxon>
        <taxon>Tracheophyta</taxon>
        <taxon>Spermatophyta</taxon>
        <taxon>Magnoliopsida</taxon>
        <taxon>eudicotyledons</taxon>
        <taxon>Gunneridae</taxon>
        <taxon>Pentapetalae</taxon>
        <taxon>rosids</taxon>
        <taxon>fabids</taxon>
        <taxon>Malpighiales</taxon>
        <taxon>Erythroxylaceae</taxon>
        <taxon>Erythroxylum</taxon>
    </lineage>
</organism>
<name>A0AAV8SGG4_9ROSI</name>
<feature type="transmembrane region" description="Helical" evidence="6">
    <location>
        <begin position="72"/>
        <end position="96"/>
    </location>
</feature>
<feature type="transmembrane region" description="Helical" evidence="6">
    <location>
        <begin position="108"/>
        <end position="131"/>
    </location>
</feature>
<feature type="transmembrane region" description="Helical" evidence="6">
    <location>
        <begin position="26"/>
        <end position="52"/>
    </location>
</feature>
<dbReference type="Pfam" id="PF00854">
    <property type="entry name" value="PTR2"/>
    <property type="match status" value="1"/>
</dbReference>
<dbReference type="InterPro" id="IPR036259">
    <property type="entry name" value="MFS_trans_sf"/>
</dbReference>
<comment type="similarity">
    <text evidence="2">Belongs to the major facilitator superfamily. Proton-dependent oligopeptide transporter (POT/PTR) (TC 2.A.17) family.</text>
</comment>
<gene>
    <name evidence="7" type="ORF">K2173_016466</name>
</gene>